<comment type="caution">
    <text evidence="1">The sequence shown here is derived from an EMBL/GenBank/DDBJ whole genome shotgun (WGS) entry which is preliminary data.</text>
</comment>
<proteinExistence type="predicted"/>
<gene>
    <name evidence="1" type="ORF">Plil01_000014300</name>
</gene>
<name>A0A9W6WMD4_9STRA</name>
<dbReference type="EMBL" id="BSXW01000007">
    <property type="protein sequence ID" value="GMF09225.1"/>
    <property type="molecule type" value="Genomic_DNA"/>
</dbReference>
<evidence type="ECO:0000313" key="1">
    <source>
        <dbReference type="EMBL" id="GMF09225.1"/>
    </source>
</evidence>
<reference evidence="1" key="1">
    <citation type="submission" date="2023-04" db="EMBL/GenBank/DDBJ databases">
        <title>Phytophthora lilii NBRC 32176.</title>
        <authorList>
            <person name="Ichikawa N."/>
            <person name="Sato H."/>
            <person name="Tonouchi N."/>
        </authorList>
    </citation>
    <scope>NUCLEOTIDE SEQUENCE</scope>
    <source>
        <strain evidence="1">NBRC 32176</strain>
    </source>
</reference>
<keyword evidence="2" id="KW-1185">Reference proteome</keyword>
<dbReference type="Proteomes" id="UP001165083">
    <property type="component" value="Unassembled WGS sequence"/>
</dbReference>
<protein>
    <submittedName>
        <fullName evidence="1">Unnamed protein product</fullName>
    </submittedName>
</protein>
<organism evidence="1 2">
    <name type="scientific">Phytophthora lilii</name>
    <dbReference type="NCBI Taxonomy" id="2077276"/>
    <lineage>
        <taxon>Eukaryota</taxon>
        <taxon>Sar</taxon>
        <taxon>Stramenopiles</taxon>
        <taxon>Oomycota</taxon>
        <taxon>Peronosporomycetes</taxon>
        <taxon>Peronosporales</taxon>
        <taxon>Peronosporaceae</taxon>
        <taxon>Phytophthora</taxon>
    </lineage>
</organism>
<evidence type="ECO:0000313" key="2">
    <source>
        <dbReference type="Proteomes" id="UP001165083"/>
    </source>
</evidence>
<sequence length="166" mass="18491">MSIQQVVQLSHTFRHYSAARYTCRCDFLAGQHFKPEVFRVTYHSEKHKLHGVSVIPTGLVINCSHHYGGCEADIAIFRKNKKFHVTASTKPSTDDNISTQTHSGRNILPESWAILAGKEFGQRDASSHPSPPTSFHPIDNFFGKLCTLWTAAADVNSDTTVVSAEY</sequence>
<accession>A0A9W6WMD4</accession>
<dbReference type="AlphaFoldDB" id="A0A9W6WMD4"/>